<keyword evidence="3" id="KW-1185">Reference proteome</keyword>
<comment type="caution">
    <text evidence="2">The sequence shown here is derived from an EMBL/GenBank/DDBJ whole genome shotgun (WGS) entry which is preliminary data.</text>
</comment>
<gene>
    <name evidence="2" type="ORF">GSLYS_00018789001</name>
</gene>
<feature type="compositionally biased region" description="Polar residues" evidence="1">
    <location>
        <begin position="14"/>
        <end position="33"/>
    </location>
</feature>
<feature type="compositionally biased region" description="Basic and acidic residues" evidence="1">
    <location>
        <begin position="207"/>
        <end position="227"/>
    </location>
</feature>
<protein>
    <submittedName>
        <fullName evidence="2">Uncharacterized protein</fullName>
    </submittedName>
</protein>
<dbReference type="EMBL" id="CAXITT010000698">
    <property type="protein sequence ID" value="CAL1545306.1"/>
    <property type="molecule type" value="Genomic_DNA"/>
</dbReference>
<evidence type="ECO:0000313" key="2">
    <source>
        <dbReference type="EMBL" id="CAL1545306.1"/>
    </source>
</evidence>
<sequence length="258" mass="28695">MRRQYGAAIIGPSQKKTNPSPGESSRKNVQNISSPFRHLPEILEQVNETLRKVDINFSHPHQVGVTYKVARGNLVPRHGRVRADDTTSRSSAITKGGKLEDEESGPRLSKFKCLPDASAKNGVKENHNFNELQRIAKDWETGLLSNKAATNDFDWETGLLSNKAATTDFQTEPKNGNLIDGSKRIRRRDPAVKEMSVNEPTPCKSSRPPDTKKCKTVPKTDEKETNANRKVAGKIPADLLGLCTRRRLKPCADVTKKM</sequence>
<feature type="non-terminal residue" evidence="2">
    <location>
        <position position="258"/>
    </location>
</feature>
<name>A0AAV2II30_LYMST</name>
<proteinExistence type="predicted"/>
<evidence type="ECO:0000313" key="3">
    <source>
        <dbReference type="Proteomes" id="UP001497497"/>
    </source>
</evidence>
<organism evidence="2 3">
    <name type="scientific">Lymnaea stagnalis</name>
    <name type="common">Great pond snail</name>
    <name type="synonym">Helix stagnalis</name>
    <dbReference type="NCBI Taxonomy" id="6523"/>
    <lineage>
        <taxon>Eukaryota</taxon>
        <taxon>Metazoa</taxon>
        <taxon>Spiralia</taxon>
        <taxon>Lophotrochozoa</taxon>
        <taxon>Mollusca</taxon>
        <taxon>Gastropoda</taxon>
        <taxon>Heterobranchia</taxon>
        <taxon>Euthyneura</taxon>
        <taxon>Panpulmonata</taxon>
        <taxon>Hygrophila</taxon>
        <taxon>Lymnaeoidea</taxon>
        <taxon>Lymnaeidae</taxon>
        <taxon>Lymnaea</taxon>
    </lineage>
</organism>
<reference evidence="2 3" key="1">
    <citation type="submission" date="2024-04" db="EMBL/GenBank/DDBJ databases">
        <authorList>
            <consortium name="Genoscope - CEA"/>
            <person name="William W."/>
        </authorList>
    </citation>
    <scope>NUCLEOTIDE SEQUENCE [LARGE SCALE GENOMIC DNA]</scope>
</reference>
<feature type="region of interest" description="Disordered" evidence="1">
    <location>
        <begin position="80"/>
        <end position="107"/>
    </location>
</feature>
<feature type="region of interest" description="Disordered" evidence="1">
    <location>
        <begin position="186"/>
        <end position="228"/>
    </location>
</feature>
<accession>A0AAV2II30</accession>
<dbReference type="AlphaFoldDB" id="A0AAV2II30"/>
<feature type="region of interest" description="Disordered" evidence="1">
    <location>
        <begin position="1"/>
        <end position="33"/>
    </location>
</feature>
<dbReference type="Proteomes" id="UP001497497">
    <property type="component" value="Unassembled WGS sequence"/>
</dbReference>
<evidence type="ECO:0000256" key="1">
    <source>
        <dbReference type="SAM" id="MobiDB-lite"/>
    </source>
</evidence>